<dbReference type="eggNOG" id="COG1729">
    <property type="taxonomic scope" value="Bacteria"/>
</dbReference>
<organism evidence="2 3">
    <name type="scientific">Coraliomargarita akajimensis (strain DSM 45221 / IAM 15411 / JCM 23193 / KCTC 12865 / 04OKA010-24)</name>
    <dbReference type="NCBI Taxonomy" id="583355"/>
    <lineage>
        <taxon>Bacteria</taxon>
        <taxon>Pseudomonadati</taxon>
        <taxon>Verrucomicrobiota</taxon>
        <taxon>Opitutia</taxon>
        <taxon>Puniceicoccales</taxon>
        <taxon>Coraliomargaritaceae</taxon>
        <taxon>Coraliomargarita</taxon>
    </lineage>
</organism>
<dbReference type="KEGG" id="caa:Caka_2970"/>
<dbReference type="AlphaFoldDB" id="D5ERD9"/>
<name>D5ERD9_CORAD</name>
<gene>
    <name evidence="2" type="ordered locus">Caka_2970</name>
</gene>
<dbReference type="Gene3D" id="1.25.40.10">
    <property type="entry name" value="Tetratricopeptide repeat domain"/>
    <property type="match status" value="1"/>
</dbReference>
<feature type="region of interest" description="Disordered" evidence="1">
    <location>
        <begin position="368"/>
        <end position="387"/>
    </location>
</feature>
<proteinExistence type="predicted"/>
<dbReference type="InterPro" id="IPR011990">
    <property type="entry name" value="TPR-like_helical_dom_sf"/>
</dbReference>
<dbReference type="RefSeq" id="WP_013044699.1">
    <property type="nucleotide sequence ID" value="NC_014008.1"/>
</dbReference>
<keyword evidence="3" id="KW-1185">Reference proteome</keyword>
<accession>D5ERD9</accession>
<dbReference type="HOGENOM" id="CLU_713120_0_0_0"/>
<evidence type="ECO:0000313" key="2">
    <source>
        <dbReference type="EMBL" id="ADE55983.1"/>
    </source>
</evidence>
<dbReference type="EMBL" id="CP001998">
    <property type="protein sequence ID" value="ADE55983.1"/>
    <property type="molecule type" value="Genomic_DNA"/>
</dbReference>
<evidence type="ECO:0008006" key="4">
    <source>
        <dbReference type="Google" id="ProtNLM"/>
    </source>
</evidence>
<evidence type="ECO:0000256" key="1">
    <source>
        <dbReference type="SAM" id="MobiDB-lite"/>
    </source>
</evidence>
<reference evidence="2 3" key="1">
    <citation type="journal article" date="2010" name="Stand. Genomic Sci.">
        <title>Complete genome sequence of Coraliomargarita akajimensis type strain (04OKA010-24).</title>
        <authorList>
            <person name="Mavromatis K."/>
            <person name="Abt B."/>
            <person name="Brambilla E."/>
            <person name="Lapidus A."/>
            <person name="Copeland A."/>
            <person name="Deshpande S."/>
            <person name="Nolan M."/>
            <person name="Lucas S."/>
            <person name="Tice H."/>
            <person name="Cheng J.F."/>
            <person name="Han C."/>
            <person name="Detter J.C."/>
            <person name="Woyke T."/>
            <person name="Goodwin L."/>
            <person name="Pitluck S."/>
            <person name="Held B."/>
            <person name="Brettin T."/>
            <person name="Tapia R."/>
            <person name="Ivanova N."/>
            <person name="Mikhailova N."/>
            <person name="Pati A."/>
            <person name="Liolios K."/>
            <person name="Chen A."/>
            <person name="Palaniappan K."/>
            <person name="Land M."/>
            <person name="Hauser L."/>
            <person name="Chang Y.J."/>
            <person name="Jeffries C.D."/>
            <person name="Rohde M."/>
            <person name="Goker M."/>
            <person name="Bristow J."/>
            <person name="Eisen J.A."/>
            <person name="Markowitz V."/>
            <person name="Hugenholtz P."/>
            <person name="Klenk H.P."/>
            <person name="Kyrpides N.C."/>
        </authorList>
    </citation>
    <scope>NUCLEOTIDE SEQUENCE [LARGE SCALE GENOMIC DNA]</scope>
    <source>
        <strain evidence="3">DSM 45221 / IAM 15411 / JCM 23193 / KCTC 12865</strain>
    </source>
</reference>
<dbReference type="OrthoDB" id="7298659at2"/>
<protein>
    <recommendedName>
        <fullName evidence="4">Tetratricopeptide repeat protein</fullName>
    </recommendedName>
</protein>
<evidence type="ECO:0000313" key="3">
    <source>
        <dbReference type="Proteomes" id="UP000000925"/>
    </source>
</evidence>
<sequence length="387" mass="43575">MSLFTPNFPSFTRHIRVGSRTRTAALVIALSCAVPAVSLYAENTHWSQYGQQPVYMKQSNSPQALKFIDYKDGMLIAQLEDGVGEMSMPVSESMAKTLQVEIKGQKKAQQMADLENFQGAVKTLRPEIYPLIKFYEIPESFLAMHSAIRNYLNLLISAEEYDEAYDLFTRIDLAKVDPKYSEIAVKLSKIFIGLEDFQKVSKLAQSMPVDDVYAVNIRPVLDAADALRGAGEYDAVIPMYKSILSAVPADLKKNVEMWLAYSLVLADRLDEAAPLIDGMQEPAPGEELFSLYKLLEGSRAYREKKYSNALDILTRGFVRAQTSYSWVPETLYLIGDCYAYQGDKLAAKNVWTEITILYPRSPWAERAKQSLTELPNRKPQKQAANKS</sequence>
<dbReference type="SUPFAM" id="SSF48452">
    <property type="entry name" value="TPR-like"/>
    <property type="match status" value="1"/>
</dbReference>
<dbReference type="Proteomes" id="UP000000925">
    <property type="component" value="Chromosome"/>
</dbReference>
<dbReference type="STRING" id="583355.Caka_2970"/>